<keyword evidence="1" id="KW-0282">Flagellum</keyword>
<name>A0ACC8XIZ7_9FIRM</name>
<evidence type="ECO:0000313" key="2">
    <source>
        <dbReference type="Proteomes" id="UP000188637"/>
    </source>
</evidence>
<accession>A0ACC8XIZ7</accession>
<gene>
    <name evidence="1" type="ORF">AN640_00855</name>
</gene>
<sequence length="72" mass="8713">MIKLTRLNEKQFVMNSELIELMEETPDTVITLTNGRKYVVKESLIQITDLIVDYKRRWFLRFTDEEKNMTSR</sequence>
<dbReference type="Proteomes" id="UP000188637">
    <property type="component" value="Unassembled WGS sequence"/>
</dbReference>
<dbReference type="EMBL" id="LJHD01000024">
    <property type="protein sequence ID" value="ONI46354.1"/>
    <property type="molecule type" value="Genomic_DNA"/>
</dbReference>
<reference evidence="1" key="1">
    <citation type="submission" date="2016-08" db="EMBL/GenBank/DDBJ databases">
        <authorList>
            <person name="Ngugi D.K."/>
            <person name="Miyake S."/>
            <person name="Stingl U."/>
        </authorList>
    </citation>
    <scope>NUCLEOTIDE SEQUENCE</scope>
    <source>
        <strain evidence="1">SCG-D08WGA-EpuloA1</strain>
    </source>
</reference>
<keyword evidence="1" id="KW-0966">Cell projection</keyword>
<keyword evidence="2" id="KW-1185">Reference proteome</keyword>
<proteinExistence type="predicted"/>
<organism evidence="1 2">
    <name type="scientific">Candidatus Epulonipiscium fishelsonii</name>
    <dbReference type="NCBI Taxonomy" id="77094"/>
    <lineage>
        <taxon>Bacteria</taxon>
        <taxon>Bacillati</taxon>
        <taxon>Bacillota</taxon>
        <taxon>Clostridia</taxon>
        <taxon>Lachnospirales</taxon>
        <taxon>Lachnospiraceae</taxon>
        <taxon>Candidatus Epulonipiscium</taxon>
    </lineage>
</organism>
<comment type="caution">
    <text evidence="1">The sequence shown here is derived from an EMBL/GenBank/DDBJ whole genome shotgun (WGS) entry which is preliminary data.</text>
</comment>
<evidence type="ECO:0000313" key="1">
    <source>
        <dbReference type="EMBL" id="ONI46354.1"/>
    </source>
</evidence>
<keyword evidence="1" id="KW-0969">Cilium</keyword>
<protein>
    <submittedName>
        <fullName evidence="1">Flagellar protein FlbD</fullName>
    </submittedName>
</protein>